<evidence type="ECO:0000313" key="8">
    <source>
        <dbReference type="EMBL" id="MEH0096564.1"/>
    </source>
</evidence>
<comment type="catalytic activity">
    <reaction evidence="5 6">
        <text>cytidine(34) in tRNA(Ile2) + L-lysine + ATP = lysidine(34) in tRNA(Ile2) + AMP + diphosphate + H(+)</text>
        <dbReference type="Rhea" id="RHEA:43744"/>
        <dbReference type="Rhea" id="RHEA-COMP:10625"/>
        <dbReference type="Rhea" id="RHEA-COMP:10670"/>
        <dbReference type="ChEBI" id="CHEBI:15378"/>
        <dbReference type="ChEBI" id="CHEBI:30616"/>
        <dbReference type="ChEBI" id="CHEBI:32551"/>
        <dbReference type="ChEBI" id="CHEBI:33019"/>
        <dbReference type="ChEBI" id="CHEBI:82748"/>
        <dbReference type="ChEBI" id="CHEBI:83665"/>
        <dbReference type="ChEBI" id="CHEBI:456215"/>
        <dbReference type="EC" id="6.3.4.19"/>
    </reaction>
</comment>
<dbReference type="InterPro" id="IPR011063">
    <property type="entry name" value="TilS/TtcA_N"/>
</dbReference>
<dbReference type="Gene3D" id="3.40.50.620">
    <property type="entry name" value="HUPs"/>
    <property type="match status" value="1"/>
</dbReference>
<comment type="caution">
    <text evidence="8">The sequence shown here is derived from an EMBL/GenBank/DDBJ whole genome shotgun (WGS) entry which is preliminary data.</text>
</comment>
<organism evidence="8 9">
    <name type="scientific">Pannonibacter anstelovis</name>
    <dbReference type="NCBI Taxonomy" id="3121537"/>
    <lineage>
        <taxon>Bacteria</taxon>
        <taxon>Pseudomonadati</taxon>
        <taxon>Pseudomonadota</taxon>
        <taxon>Alphaproteobacteria</taxon>
        <taxon>Hyphomicrobiales</taxon>
        <taxon>Stappiaceae</taxon>
        <taxon>Pannonibacter</taxon>
    </lineage>
</organism>
<sequence>MRRRRCVIRPAPNSSVPAAPDFSSAFPVSDDEAARLLAPLERFSSLALAVSGGGDSLALLHLTAGWARARHSAGLPVPRLQVLTVDHGLRQEAASEARFVLQQAEALQLPARILTWNPPEGLANLQAEARMARYRLMADAMDLDGVEALVLAHHLDDQIETFFDRLTRGSGVYGLAAMAADQPGGPFGLRLLRPFLAVPAVRLKASLAARGLAWVEDPSNSNPAYKRVRLRQLQAGLLIEGLDPSRISSTIRRMARAAQAIDAAADALLKDACAGDVPDFARFDLARLTPLPEEVRLRFLARLAQHIGGSLHPPRLDRLEALDARLLAGGPLRVTLAGAVLDLSAGGRMRLWPEPGRSLPAAVEIQPGQCLYWDGRYRICVRPDMGGSLMIAPVARLRQDEALRENVRTLARASGFPVAAFARLPAITRLQDGFKSGLACLAWTLPREPGLVLRRTGDRVIPAELADN</sequence>
<feature type="domain" description="tRNA(Ile)-lysidine/2-thiocytidine synthase N-terminal" evidence="7">
    <location>
        <begin position="46"/>
        <end position="232"/>
    </location>
</feature>
<comment type="subcellular location">
    <subcellularLocation>
        <location evidence="6">Cytoplasm</location>
    </subcellularLocation>
</comment>
<dbReference type="EMBL" id="JBAKBE010000005">
    <property type="protein sequence ID" value="MEH0096564.1"/>
    <property type="molecule type" value="Genomic_DNA"/>
</dbReference>
<reference evidence="8 9" key="1">
    <citation type="submission" date="2024-02" db="EMBL/GenBank/DDBJ databases">
        <title>A new putative Pannonibacter species isolated from two cases of bloodstream infections in paediatric patients.</title>
        <authorList>
            <person name="Castellana S."/>
            <person name="De Laurentiis V."/>
            <person name="Grassi M."/>
            <person name="De Leonardis F."/>
            <person name="Mosca A."/>
            <person name="De Carlo C."/>
            <person name="Sparapano E."/>
            <person name="Ronga L."/>
            <person name="Santacroce L."/>
            <person name="Chironna M."/>
            <person name="De Robertis A."/>
            <person name="Bianco A."/>
            <person name="Del Sambro L."/>
            <person name="Capozzi L."/>
            <person name="Parisi A."/>
        </authorList>
    </citation>
    <scope>NUCLEOTIDE SEQUENCE [LARGE SCALE GENOMIC DNA]</scope>
    <source>
        <strain evidence="8 9">Pt2</strain>
    </source>
</reference>
<comment type="function">
    <text evidence="6">Ligates lysine onto the cytidine present at position 34 of the AUA codon-specific tRNA(Ile) that contains the anticodon CAU, in an ATP-dependent manner. Cytidine is converted to lysidine, thus changing the amino acid specificity of the tRNA from methionine to isoleucine.</text>
</comment>
<dbReference type="InterPro" id="IPR012094">
    <property type="entry name" value="tRNA_Ile_lys_synt"/>
</dbReference>
<keyword evidence="4 6" id="KW-0067">ATP-binding</keyword>
<keyword evidence="6" id="KW-0963">Cytoplasm</keyword>
<dbReference type="HAMAP" id="MF_01161">
    <property type="entry name" value="tRNA_Ile_lys_synt"/>
    <property type="match status" value="1"/>
</dbReference>
<accession>A0ABU7ZMT9</accession>
<comment type="similarity">
    <text evidence="6">Belongs to the tRNA(Ile)-lysidine synthase family.</text>
</comment>
<dbReference type="Proteomes" id="UP001380822">
    <property type="component" value="Unassembled WGS sequence"/>
</dbReference>
<dbReference type="InterPro" id="IPR014729">
    <property type="entry name" value="Rossmann-like_a/b/a_fold"/>
</dbReference>
<feature type="binding site" evidence="6">
    <location>
        <begin position="51"/>
        <end position="56"/>
    </location>
    <ligand>
        <name>ATP</name>
        <dbReference type="ChEBI" id="CHEBI:30616"/>
    </ligand>
</feature>
<dbReference type="PANTHER" id="PTHR43033:SF1">
    <property type="entry name" value="TRNA(ILE)-LYSIDINE SYNTHASE-RELATED"/>
    <property type="match status" value="1"/>
</dbReference>
<name>A0ABU7ZMT9_9HYPH</name>
<dbReference type="PANTHER" id="PTHR43033">
    <property type="entry name" value="TRNA(ILE)-LYSIDINE SYNTHASE-RELATED"/>
    <property type="match status" value="1"/>
</dbReference>
<keyword evidence="9" id="KW-1185">Reference proteome</keyword>
<keyword evidence="2 6" id="KW-0819">tRNA processing</keyword>
<evidence type="ECO:0000256" key="1">
    <source>
        <dbReference type="ARBA" id="ARBA00022598"/>
    </source>
</evidence>
<evidence type="ECO:0000256" key="6">
    <source>
        <dbReference type="HAMAP-Rule" id="MF_01161"/>
    </source>
</evidence>
<keyword evidence="3 6" id="KW-0547">Nucleotide-binding</keyword>
<keyword evidence="1 6" id="KW-0436">Ligase</keyword>
<dbReference type="NCBIfam" id="TIGR02432">
    <property type="entry name" value="lysidine_TilS_N"/>
    <property type="match status" value="1"/>
</dbReference>
<dbReference type="RefSeq" id="WP_334251924.1">
    <property type="nucleotide sequence ID" value="NZ_JBAKBE010000005.1"/>
</dbReference>
<proteinExistence type="inferred from homology"/>
<dbReference type="Pfam" id="PF01171">
    <property type="entry name" value="ATP_bind_3"/>
    <property type="match status" value="1"/>
</dbReference>
<evidence type="ECO:0000256" key="2">
    <source>
        <dbReference type="ARBA" id="ARBA00022694"/>
    </source>
</evidence>
<dbReference type="CDD" id="cd01992">
    <property type="entry name" value="TilS_N"/>
    <property type="match status" value="1"/>
</dbReference>
<evidence type="ECO:0000256" key="3">
    <source>
        <dbReference type="ARBA" id="ARBA00022741"/>
    </source>
</evidence>
<comment type="domain">
    <text evidence="6">The N-terminal region contains the highly conserved SGGXDS motif, predicted to be a P-loop motif involved in ATP binding.</text>
</comment>
<dbReference type="GO" id="GO:0032267">
    <property type="term" value="F:tRNA(Ile)-lysidine synthase activity"/>
    <property type="evidence" value="ECO:0007669"/>
    <property type="project" value="UniProtKB-EC"/>
</dbReference>
<evidence type="ECO:0000259" key="7">
    <source>
        <dbReference type="Pfam" id="PF01171"/>
    </source>
</evidence>
<evidence type="ECO:0000256" key="5">
    <source>
        <dbReference type="ARBA" id="ARBA00048539"/>
    </source>
</evidence>
<protein>
    <recommendedName>
        <fullName evidence="6">tRNA(Ile)-lysidine synthase</fullName>
        <ecNumber evidence="6">6.3.4.19</ecNumber>
    </recommendedName>
    <alternativeName>
        <fullName evidence="6">tRNA(Ile)-2-lysyl-cytidine synthase</fullName>
    </alternativeName>
    <alternativeName>
        <fullName evidence="6">tRNA(Ile)-lysidine synthetase</fullName>
    </alternativeName>
</protein>
<evidence type="ECO:0000256" key="4">
    <source>
        <dbReference type="ARBA" id="ARBA00022840"/>
    </source>
</evidence>
<dbReference type="InterPro" id="IPR012795">
    <property type="entry name" value="tRNA_Ile_lys_synt_N"/>
</dbReference>
<dbReference type="EC" id="6.3.4.19" evidence="6"/>
<evidence type="ECO:0000313" key="9">
    <source>
        <dbReference type="Proteomes" id="UP001380822"/>
    </source>
</evidence>
<gene>
    <name evidence="6 8" type="primary">tilS</name>
    <name evidence="8" type="ORF">V6L76_09880</name>
</gene>
<dbReference type="SUPFAM" id="SSF52402">
    <property type="entry name" value="Adenine nucleotide alpha hydrolases-like"/>
    <property type="match status" value="1"/>
</dbReference>